<gene>
    <name evidence="6" type="ORF">PENTCL1PPCAC_11416</name>
</gene>
<dbReference type="PANTHER" id="PTHR15036:SF85">
    <property type="entry name" value="SP2353, ISOFORM A"/>
    <property type="match status" value="1"/>
</dbReference>
<feature type="domain" description="Laminin G" evidence="4">
    <location>
        <begin position="379"/>
        <end position="555"/>
    </location>
</feature>
<feature type="disulfide bond" evidence="3">
    <location>
        <begin position="528"/>
        <end position="555"/>
    </location>
</feature>
<dbReference type="PROSITE" id="PS50025">
    <property type="entry name" value="LAM_G_DOMAIN"/>
    <property type="match status" value="1"/>
</dbReference>
<evidence type="ECO:0000256" key="3">
    <source>
        <dbReference type="PROSITE-ProRule" id="PRU00122"/>
    </source>
</evidence>
<organism evidence="6 7">
    <name type="scientific">Pristionchus entomophagus</name>
    <dbReference type="NCBI Taxonomy" id="358040"/>
    <lineage>
        <taxon>Eukaryota</taxon>
        <taxon>Metazoa</taxon>
        <taxon>Ecdysozoa</taxon>
        <taxon>Nematoda</taxon>
        <taxon>Chromadorea</taxon>
        <taxon>Rhabditida</taxon>
        <taxon>Rhabditina</taxon>
        <taxon>Diplogasteromorpha</taxon>
        <taxon>Diplogasteroidea</taxon>
        <taxon>Neodiplogasteridae</taxon>
        <taxon>Pristionchus</taxon>
    </lineage>
</organism>
<protein>
    <submittedName>
        <fullName evidence="6">Uncharacterized protein</fullName>
    </submittedName>
</protein>
<evidence type="ECO:0000256" key="2">
    <source>
        <dbReference type="PROSITE-ProRule" id="PRU00076"/>
    </source>
</evidence>
<keyword evidence="1 2" id="KW-1015">Disulfide bond</keyword>
<dbReference type="Proteomes" id="UP001432027">
    <property type="component" value="Unassembled WGS sequence"/>
</dbReference>
<dbReference type="EMBL" id="BTSX01000003">
    <property type="protein sequence ID" value="GMS89241.1"/>
    <property type="molecule type" value="Genomic_DNA"/>
</dbReference>
<dbReference type="Pfam" id="PF00054">
    <property type="entry name" value="Laminin_G_1"/>
    <property type="match status" value="1"/>
</dbReference>
<keyword evidence="7" id="KW-1185">Reference proteome</keyword>
<evidence type="ECO:0000256" key="1">
    <source>
        <dbReference type="ARBA" id="ARBA00023157"/>
    </source>
</evidence>
<sequence length="556" mass="61000">EIADALLIDDRMNVITTSKLSEVKSERLKLKVRATDKGGKSPECPLIVDVKEESTHPPKAKPLSIRLITLYGEYAGGDIGWVEGMDEDKEDSVRYALVEESIQSPGEKPHQFRVDPEVGSLWAAPGIPSGIHSMNVSVTDGKFYAYAPIHIEVMEIGESAIDHTMVVRVESTVAEFYARHKKSFKATVANALNIGEEQIRILSVVEKAGVQAHRQTRSISSKVVDVTFIAYRRPKPTSGLMSPKQFYLRASSKGESGLKSPFSVQGDMCGVKSCRGGECRDEVLFSDGSPRKYTIRDEEEEGMTSSLVVPPFERRRTCKCPQGKGGMDCEEEVNGCARSRCSRHEMCVPLSTGVGARVDCVCPPTTKGDQCQLKDQGATPTIHVDGHAFFEVDLPSSLDEAMDLSIEFRTTTRDGYLMYAEGESGDHHGLQVRSGAVAYSWESGRGVTSVESTIEVADGNWHSVWVKSKGRSVEMRVDEGAKIMGEAPAGGNVVNLWRWSRVLVIGTKVKFNNSDPFILERSHGLYACIRKMELDGSPLVLTSNGLRLFAAQLGCR</sequence>
<keyword evidence="2" id="KW-0245">EGF-like domain</keyword>
<dbReference type="SMART" id="SM00282">
    <property type="entry name" value="LamG"/>
    <property type="match status" value="1"/>
</dbReference>
<dbReference type="GO" id="GO:0016020">
    <property type="term" value="C:membrane"/>
    <property type="evidence" value="ECO:0007669"/>
    <property type="project" value="UniProtKB-SubCell"/>
</dbReference>
<evidence type="ECO:0000259" key="5">
    <source>
        <dbReference type="PROSITE" id="PS50026"/>
    </source>
</evidence>
<feature type="non-terminal residue" evidence="6">
    <location>
        <position position="1"/>
    </location>
</feature>
<dbReference type="PROSITE" id="PS50026">
    <property type="entry name" value="EGF_3"/>
    <property type="match status" value="1"/>
</dbReference>
<dbReference type="InterPro" id="IPR013320">
    <property type="entry name" value="ConA-like_dom_sf"/>
</dbReference>
<evidence type="ECO:0000313" key="7">
    <source>
        <dbReference type="Proteomes" id="UP001432027"/>
    </source>
</evidence>
<dbReference type="InterPro" id="IPR050372">
    <property type="entry name" value="Neurexin-related_CASP"/>
</dbReference>
<dbReference type="Gene3D" id="2.10.25.10">
    <property type="entry name" value="Laminin"/>
    <property type="match status" value="1"/>
</dbReference>
<dbReference type="CDD" id="cd00110">
    <property type="entry name" value="LamG"/>
    <property type="match status" value="1"/>
</dbReference>
<comment type="caution">
    <text evidence="2">Lacks conserved residue(s) required for the propagation of feature annotation.</text>
</comment>
<dbReference type="PROSITE" id="PS00022">
    <property type="entry name" value="EGF_1"/>
    <property type="match status" value="1"/>
</dbReference>
<dbReference type="PANTHER" id="PTHR15036">
    <property type="entry name" value="PIKACHURIN-LIKE PROTEIN"/>
    <property type="match status" value="1"/>
</dbReference>
<dbReference type="InterPro" id="IPR000742">
    <property type="entry name" value="EGF"/>
</dbReference>
<feature type="domain" description="EGF-like" evidence="5">
    <location>
        <begin position="332"/>
        <end position="372"/>
    </location>
</feature>
<comment type="caution">
    <text evidence="6">The sequence shown here is derived from an EMBL/GenBank/DDBJ whole genome shotgun (WGS) entry which is preliminary data.</text>
</comment>
<dbReference type="SUPFAM" id="SSF49899">
    <property type="entry name" value="Concanavalin A-like lectins/glucanases"/>
    <property type="match status" value="1"/>
</dbReference>
<accession>A0AAV5TC92</accession>
<feature type="disulfide bond" evidence="2">
    <location>
        <begin position="362"/>
        <end position="371"/>
    </location>
</feature>
<dbReference type="Gene3D" id="2.60.120.200">
    <property type="match status" value="1"/>
</dbReference>
<dbReference type="AlphaFoldDB" id="A0AAV5TC92"/>
<proteinExistence type="predicted"/>
<feature type="non-terminal residue" evidence="6">
    <location>
        <position position="556"/>
    </location>
</feature>
<name>A0AAV5TC92_9BILA</name>
<evidence type="ECO:0000259" key="4">
    <source>
        <dbReference type="PROSITE" id="PS50025"/>
    </source>
</evidence>
<reference evidence="6" key="1">
    <citation type="submission" date="2023-10" db="EMBL/GenBank/DDBJ databases">
        <title>Genome assembly of Pristionchus species.</title>
        <authorList>
            <person name="Yoshida K."/>
            <person name="Sommer R.J."/>
        </authorList>
    </citation>
    <scope>NUCLEOTIDE SEQUENCE</scope>
    <source>
        <strain evidence="6">RS0144</strain>
    </source>
</reference>
<dbReference type="InterPro" id="IPR001791">
    <property type="entry name" value="Laminin_G"/>
</dbReference>
<evidence type="ECO:0000313" key="6">
    <source>
        <dbReference type="EMBL" id="GMS89241.1"/>
    </source>
</evidence>